<feature type="region of interest" description="Disordered" evidence="14">
    <location>
        <begin position="140"/>
        <end position="168"/>
    </location>
</feature>
<evidence type="ECO:0008006" key="18">
    <source>
        <dbReference type="Google" id="ProtNLM"/>
    </source>
</evidence>
<dbReference type="OrthoDB" id="2017985at2759"/>
<evidence type="ECO:0000256" key="1">
    <source>
        <dbReference type="ARBA" id="ARBA00004581"/>
    </source>
</evidence>
<proteinExistence type="predicted"/>
<evidence type="ECO:0000256" key="8">
    <source>
        <dbReference type="ARBA" id="ARBA00022989"/>
    </source>
</evidence>
<dbReference type="Proteomes" id="UP000729402">
    <property type="component" value="Unassembled WGS sequence"/>
</dbReference>
<accession>A0A8J5WT35</accession>
<comment type="function">
    <text evidence="12">Part of the twin-arginine translocation (Tat) system that transports large folded proteins containing a characteristic twin-arginine motif in their signal peptide across the thylakoid membrane. Involved in delta pH-dependent protein transport required for chloroplast development, especially thylakoid membrane formation. TATC and TATB mediate precursor recognition, whereas TATA facilitates translocation.</text>
</comment>
<name>A0A8J5WT35_ZIZPA</name>
<evidence type="ECO:0000256" key="3">
    <source>
        <dbReference type="ARBA" id="ARBA00022528"/>
    </source>
</evidence>
<dbReference type="GO" id="GO:0043953">
    <property type="term" value="P:protein transport by the Tat complex"/>
    <property type="evidence" value="ECO:0007669"/>
    <property type="project" value="InterPro"/>
</dbReference>
<evidence type="ECO:0000256" key="4">
    <source>
        <dbReference type="ARBA" id="ARBA00022640"/>
    </source>
</evidence>
<keyword evidence="2" id="KW-0813">Transport</keyword>
<evidence type="ECO:0000256" key="5">
    <source>
        <dbReference type="ARBA" id="ARBA00022692"/>
    </source>
</evidence>
<dbReference type="NCBIfam" id="TIGR01411">
    <property type="entry name" value="tatAE"/>
    <property type="match status" value="1"/>
</dbReference>
<feature type="compositionally biased region" description="Polar residues" evidence="14">
    <location>
        <begin position="206"/>
        <end position="222"/>
    </location>
</feature>
<comment type="caution">
    <text evidence="16">The sequence shown here is derived from an EMBL/GenBank/DDBJ whole genome shotgun (WGS) entry which is preliminary data.</text>
</comment>
<evidence type="ECO:0000256" key="6">
    <source>
        <dbReference type="ARBA" id="ARBA00022927"/>
    </source>
</evidence>
<dbReference type="FunFam" id="1.20.5.3310:FF:000003">
    <property type="entry name" value="Sec-independent protein translocase protein TATB, chloroplastic"/>
    <property type="match status" value="1"/>
</dbReference>
<evidence type="ECO:0000256" key="11">
    <source>
        <dbReference type="ARBA" id="ARBA00023136"/>
    </source>
</evidence>
<dbReference type="Pfam" id="PF02416">
    <property type="entry name" value="TatA_B_E"/>
    <property type="match status" value="1"/>
</dbReference>
<evidence type="ECO:0000256" key="14">
    <source>
        <dbReference type="SAM" id="MobiDB-lite"/>
    </source>
</evidence>
<keyword evidence="5 15" id="KW-0812">Transmembrane</keyword>
<keyword evidence="3" id="KW-0150">Chloroplast</keyword>
<feature type="compositionally biased region" description="Polar residues" evidence="14">
    <location>
        <begin position="145"/>
        <end position="161"/>
    </location>
</feature>
<feature type="region of interest" description="Disordered" evidence="14">
    <location>
        <begin position="193"/>
        <end position="236"/>
    </location>
</feature>
<dbReference type="GO" id="GO:0045038">
    <property type="term" value="P:protein import into chloroplast thylakoid membrane"/>
    <property type="evidence" value="ECO:0007669"/>
    <property type="project" value="UniProtKB-ARBA"/>
</dbReference>
<feature type="transmembrane region" description="Helical" evidence="15">
    <location>
        <begin position="72"/>
        <end position="97"/>
    </location>
</feature>
<keyword evidence="9" id="KW-0811">Translocation</keyword>
<keyword evidence="8 15" id="KW-1133">Transmembrane helix</keyword>
<dbReference type="AlphaFoldDB" id="A0A8J5WT35"/>
<keyword evidence="4" id="KW-0934">Plastid</keyword>
<evidence type="ECO:0000256" key="13">
    <source>
        <dbReference type="ARBA" id="ARBA00065337"/>
    </source>
</evidence>
<keyword evidence="7" id="KW-0809">Transit peptide</keyword>
<keyword evidence="6" id="KW-0653">Protein transport</keyword>
<reference evidence="16" key="2">
    <citation type="submission" date="2021-02" db="EMBL/GenBank/DDBJ databases">
        <authorList>
            <person name="Kimball J.A."/>
            <person name="Haas M.W."/>
            <person name="Macchietto M."/>
            <person name="Kono T."/>
            <person name="Duquette J."/>
            <person name="Shao M."/>
        </authorList>
    </citation>
    <scope>NUCLEOTIDE SEQUENCE</scope>
    <source>
        <tissue evidence="16">Fresh leaf tissue</tissue>
    </source>
</reference>
<reference evidence="16" key="1">
    <citation type="journal article" date="2021" name="bioRxiv">
        <title>Whole Genome Assembly and Annotation of Northern Wild Rice, Zizania palustris L., Supports a Whole Genome Duplication in the Zizania Genus.</title>
        <authorList>
            <person name="Haas M."/>
            <person name="Kono T."/>
            <person name="Macchietto M."/>
            <person name="Millas R."/>
            <person name="McGilp L."/>
            <person name="Shao M."/>
            <person name="Duquette J."/>
            <person name="Hirsch C.N."/>
            <person name="Kimball J."/>
        </authorList>
    </citation>
    <scope>NUCLEOTIDE SEQUENCE</scope>
    <source>
        <tissue evidence="16">Fresh leaf tissue</tissue>
    </source>
</reference>
<evidence type="ECO:0000256" key="7">
    <source>
        <dbReference type="ARBA" id="ARBA00022946"/>
    </source>
</evidence>
<gene>
    <name evidence="16" type="ORF">GUJ93_ZPchr0012g20620</name>
</gene>
<organism evidence="16 17">
    <name type="scientific">Zizania palustris</name>
    <name type="common">Northern wild rice</name>
    <dbReference type="NCBI Taxonomy" id="103762"/>
    <lineage>
        <taxon>Eukaryota</taxon>
        <taxon>Viridiplantae</taxon>
        <taxon>Streptophyta</taxon>
        <taxon>Embryophyta</taxon>
        <taxon>Tracheophyta</taxon>
        <taxon>Spermatophyta</taxon>
        <taxon>Magnoliopsida</taxon>
        <taxon>Liliopsida</taxon>
        <taxon>Poales</taxon>
        <taxon>Poaceae</taxon>
        <taxon>BOP clade</taxon>
        <taxon>Oryzoideae</taxon>
        <taxon>Oryzeae</taxon>
        <taxon>Zizaniinae</taxon>
        <taxon>Zizania</taxon>
    </lineage>
</organism>
<evidence type="ECO:0000313" key="17">
    <source>
        <dbReference type="Proteomes" id="UP000729402"/>
    </source>
</evidence>
<evidence type="ECO:0000256" key="12">
    <source>
        <dbReference type="ARBA" id="ARBA00025340"/>
    </source>
</evidence>
<evidence type="ECO:0000256" key="9">
    <source>
        <dbReference type="ARBA" id="ARBA00023010"/>
    </source>
</evidence>
<keyword evidence="17" id="KW-1185">Reference proteome</keyword>
<dbReference type="GO" id="GO:0009977">
    <property type="term" value="F:proton motive force dependent protein transmembrane transporter activity"/>
    <property type="evidence" value="ECO:0007669"/>
    <property type="project" value="UniProtKB-ARBA"/>
</dbReference>
<dbReference type="EMBL" id="JAAALK010000080">
    <property type="protein sequence ID" value="KAG8094192.1"/>
    <property type="molecule type" value="Genomic_DNA"/>
</dbReference>
<keyword evidence="10" id="KW-0793">Thylakoid</keyword>
<evidence type="ECO:0000256" key="2">
    <source>
        <dbReference type="ARBA" id="ARBA00022448"/>
    </source>
</evidence>
<sequence length="351" mass="38153">MAVAGLLLRPPPCISTSACTLSPSLSSPRRVTLSQSQTHGSLGLGFVAYRHHHRHRFLLRRRTENKRRSRGTCVYASLFGVGAPEALVIGVVALLVFGPKGLAEVARNLGKTLRAFQPTIRELQDVSREFRSTLEREIGLDEVPPSTNYMPTTMNNSQQPAVNPKVSDDNLEAVPYTSEELMKVTEEQLAASAAAAWSTQGPPPSQQKATTSQGNDDASSKGNDGDSAGAATNRQATGARRVRLLQDLPAGCLLADAVGAARELHDGSKAYQAGHARGCLPRRICRRRQKLKDFVFVVLNLHPAMLSPLALGRLHKPYLLSSITPESRRIQEHTVTALLNLSIHENNKARL</sequence>
<comment type="subcellular location">
    <subcellularLocation>
        <location evidence="1">Plastid</location>
        <location evidence="1">Chloroplast thylakoid membrane</location>
        <topology evidence="1">Single-pass membrane protein</topology>
    </subcellularLocation>
</comment>
<dbReference type="InterPro" id="IPR003369">
    <property type="entry name" value="TatA/B/E"/>
</dbReference>
<evidence type="ECO:0000313" key="16">
    <source>
        <dbReference type="EMBL" id="KAG8094192.1"/>
    </source>
</evidence>
<evidence type="ECO:0000256" key="15">
    <source>
        <dbReference type="SAM" id="Phobius"/>
    </source>
</evidence>
<dbReference type="PANTHER" id="PTHR33162">
    <property type="entry name" value="SEC-INDEPENDENT PROTEIN TRANSLOCASE PROTEIN TATA, CHLOROPLASTIC"/>
    <property type="match status" value="1"/>
</dbReference>
<keyword evidence="11 15" id="KW-0472">Membrane</keyword>
<dbReference type="GO" id="GO:0009535">
    <property type="term" value="C:chloroplast thylakoid membrane"/>
    <property type="evidence" value="ECO:0007669"/>
    <property type="project" value="UniProtKB-SubCell"/>
</dbReference>
<evidence type="ECO:0000256" key="10">
    <source>
        <dbReference type="ARBA" id="ARBA00023078"/>
    </source>
</evidence>
<comment type="subunit">
    <text evidence="13">In thylakoid membranes, TATC and TATB form a large receptor complex, containing about eight TATC-TATB pairs, which binds the precursor protein. Twin arginine signal peptide promotes pH-triggered docking of TATA oligomers to TATC-TATB receptor complex, inducing a conformational switch of TATA that results in activation of the translocase. TATA dissociates from TATC-TATB upon completion of translocation.</text>
</comment>
<dbReference type="InterPro" id="IPR006312">
    <property type="entry name" value="TatA/E"/>
</dbReference>
<protein>
    <recommendedName>
        <fullName evidence="18">Sec-independent protein translocase protein TATB, chloroplastic</fullName>
    </recommendedName>
</protein>
<dbReference type="PANTHER" id="PTHR33162:SF3">
    <property type="entry name" value="SEC-INDEPENDENT PROTEIN TRANSLOCASE PROTEIN TATB, CHLOROPLASTIC"/>
    <property type="match status" value="1"/>
</dbReference>